<keyword evidence="8 9" id="KW-0998">Cell outer membrane</keyword>
<evidence type="ECO:0000256" key="7">
    <source>
        <dbReference type="ARBA" id="ARBA00023136"/>
    </source>
</evidence>
<reference evidence="12 13" key="1">
    <citation type="journal article" date="2011" name="Curr. Microbiol.">
        <title>Luteibacter jiangsuensis sp. nov.: a methamidophos-degrading bacterium isolated from a methamidophos-manufacturing factory.</title>
        <authorList>
            <person name="Wang L."/>
            <person name="Wang G.L."/>
            <person name="Li S.P."/>
            <person name="Jiang J.D."/>
        </authorList>
    </citation>
    <scope>NUCLEOTIDE SEQUENCE [LARGE SCALE GENOMIC DNA]</scope>
    <source>
        <strain evidence="12 13">CGMCC 1.10133</strain>
    </source>
</reference>
<dbReference type="PROSITE" id="PS01151">
    <property type="entry name" value="FIMBRIAL_USHER"/>
    <property type="match status" value="1"/>
</dbReference>
<dbReference type="InterPro" id="IPR043142">
    <property type="entry name" value="PapC-like_C_sf"/>
</dbReference>
<keyword evidence="6" id="KW-0732">Signal</keyword>
<dbReference type="Gene3D" id="2.60.40.2070">
    <property type="match status" value="1"/>
</dbReference>
<dbReference type="PANTHER" id="PTHR30451">
    <property type="entry name" value="OUTER MEMBRANE USHER PROTEIN"/>
    <property type="match status" value="1"/>
</dbReference>
<evidence type="ECO:0000313" key="12">
    <source>
        <dbReference type="EMBL" id="NID04300.1"/>
    </source>
</evidence>
<dbReference type="InterPro" id="IPR025885">
    <property type="entry name" value="PapC_N"/>
</dbReference>
<evidence type="ECO:0000256" key="8">
    <source>
        <dbReference type="ARBA" id="ARBA00023237"/>
    </source>
</evidence>
<dbReference type="InterPro" id="IPR018030">
    <property type="entry name" value="Fimbrial_membr_usher_CS"/>
</dbReference>
<dbReference type="Gene3D" id="3.10.20.410">
    <property type="match status" value="1"/>
</dbReference>
<dbReference type="InterPro" id="IPR037224">
    <property type="entry name" value="PapC_N_sf"/>
</dbReference>
<evidence type="ECO:0000256" key="3">
    <source>
        <dbReference type="ARBA" id="ARBA00022448"/>
    </source>
</evidence>
<feature type="domain" description="PapC-like C-terminal" evidence="10">
    <location>
        <begin position="718"/>
        <end position="782"/>
    </location>
</feature>
<keyword evidence="7 9" id="KW-0472">Membrane</keyword>
<dbReference type="InterPro" id="IPR000015">
    <property type="entry name" value="Fimb_usher"/>
</dbReference>
<dbReference type="Pfam" id="PF00577">
    <property type="entry name" value="Usher"/>
    <property type="match status" value="1"/>
</dbReference>
<keyword evidence="13" id="KW-1185">Reference proteome</keyword>
<comment type="subcellular location">
    <subcellularLocation>
        <location evidence="1 9">Cell outer membrane</location>
        <topology evidence="1 9">Multi-pass membrane protein</topology>
    </subcellularLocation>
</comment>
<keyword evidence="9" id="KW-1029">Fimbrium biogenesis</keyword>
<evidence type="ECO:0000259" key="11">
    <source>
        <dbReference type="Pfam" id="PF13954"/>
    </source>
</evidence>
<dbReference type="InterPro" id="IPR025949">
    <property type="entry name" value="PapC-like_C"/>
</dbReference>
<organism evidence="12 13">
    <name type="scientific">Luteibacter jiangsuensis</name>
    <dbReference type="NCBI Taxonomy" id="637577"/>
    <lineage>
        <taxon>Bacteria</taxon>
        <taxon>Pseudomonadati</taxon>
        <taxon>Pseudomonadota</taxon>
        <taxon>Gammaproteobacteria</taxon>
        <taxon>Lysobacterales</taxon>
        <taxon>Rhodanobacteraceae</taxon>
        <taxon>Luteibacter</taxon>
    </lineage>
</organism>
<evidence type="ECO:0000256" key="6">
    <source>
        <dbReference type="ARBA" id="ARBA00022729"/>
    </source>
</evidence>
<name>A0ABX0Q1A7_9GAMM</name>
<feature type="domain" description="PapC N-terminal" evidence="11">
    <location>
        <begin position="28"/>
        <end position="171"/>
    </location>
</feature>
<dbReference type="InterPro" id="IPR042186">
    <property type="entry name" value="FimD_plug_dom"/>
</dbReference>
<evidence type="ECO:0000256" key="2">
    <source>
        <dbReference type="ARBA" id="ARBA00008064"/>
    </source>
</evidence>
<keyword evidence="3 9" id="KW-0813">Transport</keyword>
<dbReference type="EMBL" id="JAAQQR010000002">
    <property type="protein sequence ID" value="NID04300.1"/>
    <property type="molecule type" value="Genomic_DNA"/>
</dbReference>
<dbReference type="Pfam" id="PF13953">
    <property type="entry name" value="PapC_C"/>
    <property type="match status" value="1"/>
</dbReference>
<evidence type="ECO:0000256" key="9">
    <source>
        <dbReference type="RuleBase" id="RU003884"/>
    </source>
</evidence>
<dbReference type="RefSeq" id="WP_167123832.1">
    <property type="nucleotide sequence ID" value="NZ_JAAQQR010000002.1"/>
</dbReference>
<gene>
    <name evidence="12" type="ORF">HBF26_05345</name>
</gene>
<comment type="similarity">
    <text evidence="2 9">Belongs to the fimbrial export usher family.</text>
</comment>
<keyword evidence="5 9" id="KW-0812">Transmembrane</keyword>
<evidence type="ECO:0000256" key="5">
    <source>
        <dbReference type="ARBA" id="ARBA00022692"/>
    </source>
</evidence>
<accession>A0ABX0Q1A7</accession>
<evidence type="ECO:0000259" key="10">
    <source>
        <dbReference type="Pfam" id="PF13953"/>
    </source>
</evidence>
<keyword evidence="4" id="KW-1134">Transmembrane beta strand</keyword>
<dbReference type="Pfam" id="PF13954">
    <property type="entry name" value="PapC_N"/>
    <property type="match status" value="1"/>
</dbReference>
<dbReference type="Proteomes" id="UP001429601">
    <property type="component" value="Unassembled WGS sequence"/>
</dbReference>
<dbReference type="SUPFAM" id="SSF141729">
    <property type="entry name" value="FimD N-terminal domain-like"/>
    <property type="match status" value="1"/>
</dbReference>
<evidence type="ECO:0000256" key="4">
    <source>
        <dbReference type="ARBA" id="ARBA00022452"/>
    </source>
</evidence>
<proteinExistence type="inferred from homology"/>
<evidence type="ECO:0000256" key="1">
    <source>
        <dbReference type="ARBA" id="ARBA00004571"/>
    </source>
</evidence>
<protein>
    <submittedName>
        <fullName evidence="12">Fimbrial biogenesis outer membrane usher protein</fullName>
    </submittedName>
</protein>
<dbReference type="PANTHER" id="PTHR30451:SF5">
    <property type="entry name" value="SLR0019 PROTEIN"/>
    <property type="match status" value="1"/>
</dbReference>
<dbReference type="Gene3D" id="2.60.40.2610">
    <property type="entry name" value="Outer membrane usher protein FimD, plug domain"/>
    <property type="match status" value="1"/>
</dbReference>
<sequence>MRTFASQLFGACITVARIARAQDAGEVEFEGAFLTTSGGAALDVSRFSRGNPVLPGNYHVDIRMNGEWQARRPVRFESVGDRADAHACIARDELIAFGVDPAVLTPREGDASCLPIERRLDSATARFDVGEQRLDIEVPQAAMARRRDGVVPPEQWDDGIAAGLLSWRVNARHTSASRGNATALLAAGDAGINVGAWRLRHAGSWTGGRYGYRHTYVERSLAVWRARVRVGDLPLTGELISPVRLRGISVASDMRMATDGTDGYAPRVKGVALAHARVRVMQAGVVLREVLVPPGPFDIDDLYAATRGGDIEVEIEEQGRLRTFRVPYFPAPELLREGHTSYAFSAGRTVVARGVAPAIVQGSWRRGFARGVTTFAGGRASSDNASLLLGSALPTRAGTVSAEVTHTRWSSGGQGMLWRVRHGRLWGTSTLVSVGVARGYESQPRSRSAFASRRHAIRRFDVLMQRELAGRGVLGVSVSHASDGNLGSRHDEAISWARHWRQLSVDLTLRRSRRNDASGRSSEATGQLSVSMPLGLSPSGATVYATVPAGARAGAPRIGLHGIAGAEGTTQYGLAFARHRSGRHGVDASLSRRLPWGELTGAVARSVAVRAASISASGGLVVHAGGVTPAQRLGDAVALVHARGATGAGVATGAGTRIGGRGYAVVPHLMPYRWNPIDLDPGGTSLDIAFASTHRRIAPTAGAVVRVPFETDVATTWLVTARFADGRPVPFGAEVLDSASRSVGLVGQGGRIFLRTDDIAGRWTLRWAGDAAGQCTLRLHPPAPTTARPRYTGVCE</sequence>
<dbReference type="Gene3D" id="2.60.40.3110">
    <property type="match status" value="1"/>
</dbReference>
<comment type="caution">
    <text evidence="12">The sequence shown here is derived from an EMBL/GenBank/DDBJ whole genome shotgun (WGS) entry which is preliminary data.</text>
</comment>
<evidence type="ECO:0000313" key="13">
    <source>
        <dbReference type="Proteomes" id="UP001429601"/>
    </source>
</evidence>